<dbReference type="EMBL" id="PHNJ01000009">
    <property type="protein sequence ID" value="TYL37524.1"/>
    <property type="molecule type" value="Genomic_DNA"/>
</dbReference>
<reference evidence="2" key="1">
    <citation type="submission" date="2017-11" db="EMBL/GenBank/DDBJ databases">
        <authorList>
            <person name="Kajale S.C."/>
            <person name="Sharma A."/>
        </authorList>
    </citation>
    <scope>NUCLEOTIDE SEQUENCE</scope>
    <source>
        <strain evidence="2">LS1_42</strain>
    </source>
</reference>
<comment type="caution">
    <text evidence="2">The sequence shown here is derived from an EMBL/GenBank/DDBJ whole genome shotgun (WGS) entry which is preliminary data.</text>
</comment>
<evidence type="ECO:0000313" key="2">
    <source>
        <dbReference type="EMBL" id="TYL37524.1"/>
    </source>
</evidence>
<name>A0A8J8TRA8_9EURY</name>
<keyword evidence="3" id="KW-1185">Reference proteome</keyword>
<sequence>MIFWSLLFLVLVDTIAPLHLHTLWNGLVTASVLGVVLSGFFWVSVLLATLLGYLDWQYLDPVELTLSLGSSVPASLVDSSSGGCDAINGGNSLERRRKNDNI</sequence>
<accession>A0A8J8TRA8</accession>
<keyword evidence="1" id="KW-1133">Transmembrane helix</keyword>
<dbReference type="Proteomes" id="UP000766904">
    <property type="component" value="Unassembled WGS sequence"/>
</dbReference>
<evidence type="ECO:0000256" key="1">
    <source>
        <dbReference type="SAM" id="Phobius"/>
    </source>
</evidence>
<evidence type="ECO:0000313" key="3">
    <source>
        <dbReference type="Proteomes" id="UP000766904"/>
    </source>
</evidence>
<organism evidence="2 3">
    <name type="scientific">Natronococcus pandeyae</name>
    <dbReference type="NCBI Taxonomy" id="2055836"/>
    <lineage>
        <taxon>Archaea</taxon>
        <taxon>Methanobacteriati</taxon>
        <taxon>Methanobacteriota</taxon>
        <taxon>Stenosarchaea group</taxon>
        <taxon>Halobacteria</taxon>
        <taxon>Halobacteriales</taxon>
        <taxon>Natrialbaceae</taxon>
        <taxon>Natronococcus</taxon>
    </lineage>
</organism>
<protein>
    <submittedName>
        <fullName evidence="2">Uncharacterized protein</fullName>
    </submittedName>
</protein>
<dbReference type="AlphaFoldDB" id="A0A8J8TRA8"/>
<keyword evidence="1" id="KW-0812">Transmembrane</keyword>
<gene>
    <name evidence="2" type="ORF">CV102_16265</name>
</gene>
<keyword evidence="1" id="KW-0472">Membrane</keyword>
<proteinExistence type="predicted"/>
<feature type="transmembrane region" description="Helical" evidence="1">
    <location>
        <begin position="30"/>
        <end position="54"/>
    </location>
</feature>